<dbReference type="InterPro" id="IPR009319">
    <property type="entry name" value="Phage_A118_VSP1"/>
</dbReference>
<organism evidence="1 2">
    <name type="scientific">Rhodococcus rhodochrous</name>
    <dbReference type="NCBI Taxonomy" id="1829"/>
    <lineage>
        <taxon>Bacteria</taxon>
        <taxon>Bacillati</taxon>
        <taxon>Actinomycetota</taxon>
        <taxon>Actinomycetes</taxon>
        <taxon>Mycobacteriales</taxon>
        <taxon>Nocardiaceae</taxon>
        <taxon>Rhodococcus</taxon>
    </lineage>
</organism>
<dbReference type="Pfam" id="PF06152">
    <property type="entry name" value="Phage_min_cap2"/>
    <property type="match status" value="1"/>
</dbReference>
<proteinExistence type="predicted"/>
<dbReference type="RefSeq" id="WP_229582069.1">
    <property type="nucleotide sequence ID" value="NZ_CP083974.1"/>
</dbReference>
<reference evidence="1 2" key="1">
    <citation type="journal article" date="2021" name="Front. Microbiol.">
        <title>Bacterial Transformation of Aromatic Monomers in Softwood Black Liquor.</title>
        <authorList>
            <person name="Navas L.E."/>
            <person name="Dexter G."/>
            <person name="Liu J."/>
            <person name="Levy-Booth D."/>
            <person name="Cho M."/>
            <person name="Jang S.K."/>
            <person name="Mansfield S.D."/>
            <person name="Renneckar S."/>
            <person name="Mohn W.W."/>
            <person name="Eltis L.D."/>
        </authorList>
    </citation>
    <scope>NUCLEOTIDE SEQUENCE [LARGE SCALE GENOMIC DNA]</scope>
    <source>
        <strain evidence="1 2">GD02</strain>
    </source>
</reference>
<dbReference type="Proteomes" id="UP001162740">
    <property type="component" value="Chromosome"/>
</dbReference>
<gene>
    <name evidence="1" type="ORF">KUM34_014885</name>
</gene>
<dbReference type="EMBL" id="CP083974">
    <property type="protein sequence ID" value="UZF43197.1"/>
    <property type="molecule type" value="Genomic_DNA"/>
</dbReference>
<protein>
    <submittedName>
        <fullName evidence="1">Phage minor capsid protein</fullName>
    </submittedName>
</protein>
<dbReference type="GO" id="GO:0005198">
    <property type="term" value="F:structural molecule activity"/>
    <property type="evidence" value="ECO:0007669"/>
    <property type="project" value="InterPro"/>
</dbReference>
<evidence type="ECO:0000313" key="2">
    <source>
        <dbReference type="Proteomes" id="UP001162740"/>
    </source>
</evidence>
<name>A0AA46WSG2_RHORH</name>
<accession>A0AA46WSG2</accession>
<sequence>MKNLLKKLWRWVNGVVNTVHPPYSNLVDEIRDRLRDTINTGANDRTLTEQEYRDGLARAVREYQLWLQRAVAQTNRRTQLNTRRAFATLRAELHVTFPRKIETDFVNNVVRVNKRLNDPQRAQKLINQLVHSTWDLSTPQARQTAVRVILERAEREGFDLHVLDSAGRRIPIDVWVRRAVDGRAAQVALEGYRQRAKAEGVDLVKVSSHDGSCPKCSPWQGKTLSLNGATPGYPTLTQAQAGGLFHISCRHGLTPITP</sequence>
<evidence type="ECO:0000313" key="1">
    <source>
        <dbReference type="EMBL" id="UZF43197.1"/>
    </source>
</evidence>
<dbReference type="AlphaFoldDB" id="A0AA46WSG2"/>